<dbReference type="Gene3D" id="1.20.1640.10">
    <property type="entry name" value="Multidrug efflux transporter AcrB transmembrane domain"/>
    <property type="match status" value="2"/>
</dbReference>
<feature type="domain" description="SSD" evidence="8">
    <location>
        <begin position="1"/>
        <end position="85"/>
    </location>
</feature>
<dbReference type="PANTHER" id="PTHR10796:SF92">
    <property type="entry name" value="PATCHED-RELATED, ISOFORM A"/>
    <property type="match status" value="1"/>
</dbReference>
<keyword evidence="4 7" id="KW-1133">Transmembrane helix</keyword>
<feature type="transmembrane region" description="Helical" evidence="7">
    <location>
        <begin position="28"/>
        <end position="50"/>
    </location>
</feature>
<evidence type="ECO:0000256" key="2">
    <source>
        <dbReference type="ARBA" id="ARBA00005585"/>
    </source>
</evidence>
<feature type="transmembrane region" description="Helical" evidence="7">
    <location>
        <begin position="423"/>
        <end position="442"/>
    </location>
</feature>
<feature type="transmembrane region" description="Helical" evidence="7">
    <location>
        <begin position="390"/>
        <end position="411"/>
    </location>
</feature>
<name>A0ABY6K058_9ARAC</name>
<gene>
    <name evidence="9" type="ORF">LAZ67_1008316</name>
</gene>
<feature type="transmembrane region" description="Helical" evidence="7">
    <location>
        <begin position="365"/>
        <end position="384"/>
    </location>
</feature>
<evidence type="ECO:0000313" key="10">
    <source>
        <dbReference type="Proteomes" id="UP001235939"/>
    </source>
</evidence>
<sequence>MDDTFMLITAWHQTDPKLPLGQRMEGCFSHVGVSITITSLTNLIAFLVGVITPFPAVYYFCIYITASILSCYIFQVTFFAGAMALFGRLEERGHHCIVLWSKVAPMEVTDGKVSTFTPPPNKNGAGKEEQIKQKTICEKFFEYYLGYYLCKPVVQVVVIVVFVAYLVLAAYGITLMKEDFNRKTFVRTDSYAFEAFDILDRHYLDYQYRYQVVLNETMDFSNPKVQQEVEDMHKRFEELPNMASSNLTKSWLRAYLKFLAEPRMQDLLNGYNVSTKEGFIRGLHEVFFRLPLGKLFKRDVLFNEDFTEILTTRYFFMVHRLAEEVDKKTLYQNILEVKKSLPFQVAVFHPRFPFFEKYSILKTNTLQSIGIAAVVLLVTVFIFHPNLACSLSVGLSVVSLMTGVMGFMSLWDIRLDTVISISLVLNLGLSVDYAAHVSYAYVTCKENDPKKRLIHSLQCTAIPILQSCLSTFVGISPFFFFPAYTFLGTCKNIFLLLVFAVFHSIFLLPIFLTVGFQFFSACAPKETLKTQLANETATTNPKPNYYNYPKPDNMYAVNEGYVYSEFNPKVLSYKL</sequence>
<accession>A0ABY6K058</accession>
<dbReference type="Pfam" id="PF02460">
    <property type="entry name" value="Patched"/>
    <property type="match status" value="1"/>
</dbReference>
<dbReference type="InterPro" id="IPR051697">
    <property type="entry name" value="Patched_domain-protein"/>
</dbReference>
<keyword evidence="3 7" id="KW-0812">Transmembrane</keyword>
<comment type="similarity">
    <text evidence="2">Belongs to the patched family.</text>
</comment>
<evidence type="ECO:0000256" key="7">
    <source>
        <dbReference type="SAM" id="Phobius"/>
    </source>
</evidence>
<feature type="transmembrane region" description="Helical" evidence="7">
    <location>
        <begin position="57"/>
        <end position="85"/>
    </location>
</feature>
<reference evidence="9 10" key="1">
    <citation type="submission" date="2022-01" db="EMBL/GenBank/DDBJ databases">
        <title>A chromosomal length assembly of Cordylochernes scorpioides.</title>
        <authorList>
            <person name="Zeh D."/>
            <person name="Zeh J."/>
        </authorList>
    </citation>
    <scope>NUCLEOTIDE SEQUENCE [LARGE SCALE GENOMIC DNA]</scope>
    <source>
        <strain evidence="9">IN4F17</strain>
        <tissue evidence="9">Whole Body</tissue>
    </source>
</reference>
<evidence type="ECO:0000256" key="5">
    <source>
        <dbReference type="ARBA" id="ARBA00023136"/>
    </source>
</evidence>
<dbReference type="PROSITE" id="PS50156">
    <property type="entry name" value="SSD"/>
    <property type="match status" value="1"/>
</dbReference>
<comment type="subcellular location">
    <subcellularLocation>
        <location evidence="1">Membrane</location>
        <topology evidence="1">Multi-pass membrane protein</topology>
    </subcellularLocation>
</comment>
<evidence type="ECO:0000313" key="9">
    <source>
        <dbReference type="EMBL" id="UYV62226.1"/>
    </source>
</evidence>
<organism evidence="9 10">
    <name type="scientific">Cordylochernes scorpioides</name>
    <dbReference type="NCBI Taxonomy" id="51811"/>
    <lineage>
        <taxon>Eukaryota</taxon>
        <taxon>Metazoa</taxon>
        <taxon>Ecdysozoa</taxon>
        <taxon>Arthropoda</taxon>
        <taxon>Chelicerata</taxon>
        <taxon>Arachnida</taxon>
        <taxon>Pseudoscorpiones</taxon>
        <taxon>Cheliferoidea</taxon>
        <taxon>Chernetidae</taxon>
        <taxon>Cordylochernes</taxon>
    </lineage>
</organism>
<evidence type="ECO:0000256" key="4">
    <source>
        <dbReference type="ARBA" id="ARBA00022989"/>
    </source>
</evidence>
<evidence type="ECO:0000256" key="6">
    <source>
        <dbReference type="ARBA" id="ARBA00023180"/>
    </source>
</evidence>
<evidence type="ECO:0000256" key="1">
    <source>
        <dbReference type="ARBA" id="ARBA00004141"/>
    </source>
</evidence>
<keyword evidence="10" id="KW-1185">Reference proteome</keyword>
<evidence type="ECO:0000256" key="3">
    <source>
        <dbReference type="ARBA" id="ARBA00022692"/>
    </source>
</evidence>
<dbReference type="SUPFAM" id="SSF82866">
    <property type="entry name" value="Multidrug efflux transporter AcrB transmembrane domain"/>
    <property type="match status" value="2"/>
</dbReference>
<proteinExistence type="inferred from homology"/>
<feature type="transmembrane region" description="Helical" evidence="7">
    <location>
        <begin position="462"/>
        <end position="481"/>
    </location>
</feature>
<keyword evidence="5 7" id="KW-0472">Membrane</keyword>
<feature type="transmembrane region" description="Helical" evidence="7">
    <location>
        <begin position="493"/>
        <end position="519"/>
    </location>
</feature>
<keyword evidence="6" id="KW-0325">Glycoprotein</keyword>
<dbReference type="Proteomes" id="UP001235939">
    <property type="component" value="Chromosome 01"/>
</dbReference>
<feature type="transmembrane region" description="Helical" evidence="7">
    <location>
        <begin position="153"/>
        <end position="173"/>
    </location>
</feature>
<dbReference type="PANTHER" id="PTHR10796">
    <property type="entry name" value="PATCHED-RELATED"/>
    <property type="match status" value="1"/>
</dbReference>
<protein>
    <submittedName>
        <fullName evidence="9">Daf-6</fullName>
    </submittedName>
</protein>
<evidence type="ECO:0000259" key="8">
    <source>
        <dbReference type="PROSITE" id="PS50156"/>
    </source>
</evidence>
<dbReference type="InterPro" id="IPR000731">
    <property type="entry name" value="SSD"/>
</dbReference>
<dbReference type="InterPro" id="IPR003392">
    <property type="entry name" value="PTHD_SSD"/>
</dbReference>
<dbReference type="EMBL" id="CP092863">
    <property type="protein sequence ID" value="UYV62226.1"/>
    <property type="molecule type" value="Genomic_DNA"/>
</dbReference>